<dbReference type="AlphaFoldDB" id="A0A2M6W5C1"/>
<feature type="region of interest" description="Disordered" evidence="1">
    <location>
        <begin position="130"/>
        <end position="172"/>
    </location>
</feature>
<feature type="compositionally biased region" description="Basic and acidic residues" evidence="1">
    <location>
        <begin position="101"/>
        <end position="115"/>
    </location>
</feature>
<organism evidence="2 3">
    <name type="scientific">Candidatus Magasanikbacteria bacterium CG10_big_fil_rev_8_21_14_0_10_40_10</name>
    <dbReference type="NCBI Taxonomy" id="1974648"/>
    <lineage>
        <taxon>Bacteria</taxon>
        <taxon>Candidatus Magasanikiibacteriota</taxon>
    </lineage>
</organism>
<evidence type="ECO:0000256" key="1">
    <source>
        <dbReference type="SAM" id="MobiDB-lite"/>
    </source>
</evidence>
<evidence type="ECO:0000313" key="2">
    <source>
        <dbReference type="EMBL" id="PIT87971.1"/>
    </source>
</evidence>
<gene>
    <name evidence="2" type="ORF">COU31_00195</name>
</gene>
<feature type="region of interest" description="Disordered" evidence="1">
    <location>
        <begin position="90"/>
        <end position="117"/>
    </location>
</feature>
<accession>A0A2M6W5C1</accession>
<evidence type="ECO:0000313" key="3">
    <source>
        <dbReference type="Proteomes" id="UP000231183"/>
    </source>
</evidence>
<sequence>MNSKQIDNLFRLMRLTSDRAIIPDTESERLFVIIDGSEYEQIIGHKSSLLGLSEEDMMNRINKDIALWRAQNSSENLDWYEGNDYGSVSKDKGLPQSDFDSFVKEETPPEKKPEIFDYEVEDPLYFENVESENNFSTGGPLEQQFDSVDSEESLSDIHQEDESDKFQLEPIE</sequence>
<proteinExistence type="predicted"/>
<comment type="caution">
    <text evidence="2">The sequence shown here is derived from an EMBL/GenBank/DDBJ whole genome shotgun (WGS) entry which is preliminary data.</text>
</comment>
<feature type="compositionally biased region" description="Basic and acidic residues" evidence="1">
    <location>
        <begin position="155"/>
        <end position="172"/>
    </location>
</feature>
<dbReference type="Proteomes" id="UP000231183">
    <property type="component" value="Unassembled WGS sequence"/>
</dbReference>
<dbReference type="EMBL" id="PFBX01000002">
    <property type="protein sequence ID" value="PIT87971.1"/>
    <property type="molecule type" value="Genomic_DNA"/>
</dbReference>
<name>A0A2M6W5C1_9BACT</name>
<reference evidence="3" key="1">
    <citation type="submission" date="2017-09" db="EMBL/GenBank/DDBJ databases">
        <title>Depth-based differentiation of microbial function through sediment-hosted aquifers and enrichment of novel symbionts in the deep terrestrial subsurface.</title>
        <authorList>
            <person name="Probst A.J."/>
            <person name="Ladd B."/>
            <person name="Jarett J.K."/>
            <person name="Geller-Mcgrath D.E."/>
            <person name="Sieber C.M.K."/>
            <person name="Emerson J.B."/>
            <person name="Anantharaman K."/>
            <person name="Thomas B.C."/>
            <person name="Malmstrom R."/>
            <person name="Stieglmeier M."/>
            <person name="Klingl A."/>
            <person name="Woyke T."/>
            <person name="Ryan C.M."/>
            <person name="Banfield J.F."/>
        </authorList>
    </citation>
    <scope>NUCLEOTIDE SEQUENCE [LARGE SCALE GENOMIC DNA]</scope>
</reference>
<protein>
    <submittedName>
        <fullName evidence="2">Uncharacterized protein</fullName>
    </submittedName>
</protein>